<accession>A0A8B9MEA3</accession>
<organism evidence="1 2">
    <name type="scientific">Accipiter nisus</name>
    <name type="common">Eurasian sparrowhawk</name>
    <dbReference type="NCBI Taxonomy" id="211598"/>
    <lineage>
        <taxon>Eukaryota</taxon>
        <taxon>Metazoa</taxon>
        <taxon>Chordata</taxon>
        <taxon>Craniata</taxon>
        <taxon>Vertebrata</taxon>
        <taxon>Euteleostomi</taxon>
        <taxon>Archelosauria</taxon>
        <taxon>Archosauria</taxon>
        <taxon>Dinosauria</taxon>
        <taxon>Saurischia</taxon>
        <taxon>Theropoda</taxon>
        <taxon>Coelurosauria</taxon>
        <taxon>Aves</taxon>
        <taxon>Neognathae</taxon>
        <taxon>Neoaves</taxon>
        <taxon>Telluraves</taxon>
        <taxon>Accipitrimorphae</taxon>
        <taxon>Accipitriformes</taxon>
        <taxon>Accipitridae</taxon>
        <taxon>Accipitrinae</taxon>
        <taxon>Accipiter</taxon>
    </lineage>
</organism>
<reference evidence="1" key="1">
    <citation type="submission" date="2025-08" db="UniProtKB">
        <authorList>
            <consortium name="Ensembl"/>
        </authorList>
    </citation>
    <scope>IDENTIFICATION</scope>
</reference>
<name>A0A8B9MEA3_9AVES</name>
<dbReference type="Ensembl" id="ENSANIT00000006577.1">
    <property type="protein sequence ID" value="ENSANIP00000006363.1"/>
    <property type="gene ID" value="ENSANIG00000004313.1"/>
</dbReference>
<protein>
    <submittedName>
        <fullName evidence="1">Uncharacterized protein</fullName>
    </submittedName>
</protein>
<sequence length="127" mass="15494">VAYRRDEMWSEGRYDYERVPRERLPPRIHPDDESGYRWPRDDHPISRQPEYRYFIRLCSSAMHRLGLLRAFLVCYETSLWSRAVKWQGCGKGHLLEKKMIVEKWFLVVLFEIKIKWYDVKVSILVFV</sequence>
<evidence type="ECO:0000313" key="1">
    <source>
        <dbReference type="Ensembl" id="ENSANIP00000006363.1"/>
    </source>
</evidence>
<keyword evidence="2" id="KW-1185">Reference proteome</keyword>
<dbReference type="AlphaFoldDB" id="A0A8B9MEA3"/>
<proteinExistence type="predicted"/>
<evidence type="ECO:0000313" key="2">
    <source>
        <dbReference type="Proteomes" id="UP000694541"/>
    </source>
</evidence>
<reference evidence="1" key="2">
    <citation type="submission" date="2025-09" db="UniProtKB">
        <authorList>
            <consortium name="Ensembl"/>
        </authorList>
    </citation>
    <scope>IDENTIFICATION</scope>
</reference>
<dbReference type="Proteomes" id="UP000694541">
    <property type="component" value="Unplaced"/>
</dbReference>